<proteinExistence type="predicted"/>
<keyword evidence="3" id="KW-0732">Signal</keyword>
<feature type="signal peptide" evidence="3">
    <location>
        <begin position="1"/>
        <end position="20"/>
    </location>
</feature>
<gene>
    <name evidence="4" type="ORF">TCAP_02280</name>
</gene>
<dbReference type="EMBL" id="NRSZ01000345">
    <property type="protein sequence ID" value="PNY27792.1"/>
    <property type="molecule type" value="Genomic_DNA"/>
</dbReference>
<feature type="transmembrane region" description="Helical" evidence="2">
    <location>
        <begin position="227"/>
        <end position="252"/>
    </location>
</feature>
<reference evidence="4 5" key="1">
    <citation type="submission" date="2017-08" db="EMBL/GenBank/DDBJ databases">
        <title>Harnessing the power of phylogenomics to disentangle the directionality and signatures of interkingdom host jumping in the parasitic fungal genus Tolypocladium.</title>
        <authorList>
            <person name="Quandt C.A."/>
            <person name="Patterson W."/>
            <person name="Spatafora J.W."/>
        </authorList>
    </citation>
    <scope>NUCLEOTIDE SEQUENCE [LARGE SCALE GENOMIC DNA]</scope>
    <source>
        <strain evidence="4 5">CBS 113982</strain>
    </source>
</reference>
<keyword evidence="5" id="KW-1185">Reference proteome</keyword>
<feature type="region of interest" description="Disordered" evidence="1">
    <location>
        <begin position="271"/>
        <end position="312"/>
    </location>
</feature>
<keyword evidence="2" id="KW-0812">Transmembrane</keyword>
<evidence type="ECO:0000256" key="1">
    <source>
        <dbReference type="SAM" id="MobiDB-lite"/>
    </source>
</evidence>
<dbReference type="OrthoDB" id="5347452at2759"/>
<keyword evidence="2" id="KW-0472">Membrane</keyword>
<sequence>MKARGLLAALTALLSTGVDARNLGWLPKATQSVLLPLDGMTPKPTPPPGMHELVWRRDAASPLALTMVIAPDKTCGYVSGIASSAYTCAASSTCGLVLSKSVYPGYVVCFDAQVEVVDFHINCVDYNAFYKSSSCDPNCAHDTQTLKCTKTASKYCNTVSFPNNITGYSCAGTSNSAVNMAFTTFRGENDDRHYATIVYSGTPTMHLGIPSATGGGDGSTTKSKDRIGVIVGCTLGGVAAIGIVGIAIYFFLHKKKKKQRLREDTAGLLMKETSPMPPQDPSQNMMSSQQLEVHEAPTQTSENHRGQMYQLP</sequence>
<feature type="compositionally biased region" description="Polar residues" evidence="1">
    <location>
        <begin position="281"/>
        <end position="301"/>
    </location>
</feature>
<keyword evidence="2" id="KW-1133">Transmembrane helix</keyword>
<protein>
    <submittedName>
        <fullName evidence="4">Uncharacterized protein</fullName>
    </submittedName>
</protein>
<evidence type="ECO:0000313" key="5">
    <source>
        <dbReference type="Proteomes" id="UP000236621"/>
    </source>
</evidence>
<accession>A0A2K3QJS3</accession>
<evidence type="ECO:0000256" key="3">
    <source>
        <dbReference type="SAM" id="SignalP"/>
    </source>
</evidence>
<evidence type="ECO:0000256" key="2">
    <source>
        <dbReference type="SAM" id="Phobius"/>
    </source>
</evidence>
<dbReference type="AlphaFoldDB" id="A0A2K3QJS3"/>
<evidence type="ECO:0000313" key="4">
    <source>
        <dbReference type="EMBL" id="PNY27792.1"/>
    </source>
</evidence>
<organism evidence="4 5">
    <name type="scientific">Tolypocladium capitatum</name>
    <dbReference type="NCBI Taxonomy" id="45235"/>
    <lineage>
        <taxon>Eukaryota</taxon>
        <taxon>Fungi</taxon>
        <taxon>Dikarya</taxon>
        <taxon>Ascomycota</taxon>
        <taxon>Pezizomycotina</taxon>
        <taxon>Sordariomycetes</taxon>
        <taxon>Hypocreomycetidae</taxon>
        <taxon>Hypocreales</taxon>
        <taxon>Ophiocordycipitaceae</taxon>
        <taxon>Tolypocladium</taxon>
    </lineage>
</organism>
<dbReference type="Proteomes" id="UP000236621">
    <property type="component" value="Unassembled WGS sequence"/>
</dbReference>
<feature type="chain" id="PRO_5014441673" evidence="3">
    <location>
        <begin position="21"/>
        <end position="312"/>
    </location>
</feature>
<name>A0A2K3QJS3_9HYPO</name>
<comment type="caution">
    <text evidence="4">The sequence shown here is derived from an EMBL/GenBank/DDBJ whole genome shotgun (WGS) entry which is preliminary data.</text>
</comment>